<sequence>MRRWSQPAVSSCLHGHHQSMPLGTAISGLSTLMPMRQQAWLCLLVSTKHGSQPTTTTRAGWWKRTSRLRRRRARRLSHPCLRSSRYWRSAPASATATAAPSTLTKAASQTRRPRRPWPRS</sequence>
<feature type="compositionally biased region" description="Low complexity" evidence="1">
    <location>
        <begin position="89"/>
        <end position="108"/>
    </location>
</feature>
<dbReference type="AlphaFoldDB" id="A0A0A9VEX6"/>
<protein>
    <submittedName>
        <fullName evidence="2">Uncharacterized protein</fullName>
    </submittedName>
</protein>
<proteinExistence type="predicted"/>
<feature type="compositionally biased region" description="Basic residues" evidence="1">
    <location>
        <begin position="111"/>
        <end position="120"/>
    </location>
</feature>
<feature type="region of interest" description="Disordered" evidence="1">
    <location>
        <begin position="87"/>
        <end position="120"/>
    </location>
</feature>
<dbReference type="EMBL" id="GBRH01194580">
    <property type="protein sequence ID" value="JAE03316.1"/>
    <property type="molecule type" value="Transcribed_RNA"/>
</dbReference>
<reference evidence="2" key="1">
    <citation type="submission" date="2014-09" db="EMBL/GenBank/DDBJ databases">
        <authorList>
            <person name="Magalhaes I.L.F."/>
            <person name="Oliveira U."/>
            <person name="Santos F.R."/>
            <person name="Vidigal T.H.D.A."/>
            <person name="Brescovit A.D."/>
            <person name="Santos A.J."/>
        </authorList>
    </citation>
    <scope>NUCLEOTIDE SEQUENCE</scope>
    <source>
        <tissue evidence="2">Shoot tissue taken approximately 20 cm above the soil surface</tissue>
    </source>
</reference>
<name>A0A0A9VEX6_ARUDO</name>
<organism evidence="2">
    <name type="scientific">Arundo donax</name>
    <name type="common">Giant reed</name>
    <name type="synonym">Donax arundinaceus</name>
    <dbReference type="NCBI Taxonomy" id="35708"/>
    <lineage>
        <taxon>Eukaryota</taxon>
        <taxon>Viridiplantae</taxon>
        <taxon>Streptophyta</taxon>
        <taxon>Embryophyta</taxon>
        <taxon>Tracheophyta</taxon>
        <taxon>Spermatophyta</taxon>
        <taxon>Magnoliopsida</taxon>
        <taxon>Liliopsida</taxon>
        <taxon>Poales</taxon>
        <taxon>Poaceae</taxon>
        <taxon>PACMAD clade</taxon>
        <taxon>Arundinoideae</taxon>
        <taxon>Arundineae</taxon>
        <taxon>Arundo</taxon>
    </lineage>
</organism>
<evidence type="ECO:0000256" key="1">
    <source>
        <dbReference type="SAM" id="MobiDB-lite"/>
    </source>
</evidence>
<evidence type="ECO:0000313" key="2">
    <source>
        <dbReference type="EMBL" id="JAE03316.1"/>
    </source>
</evidence>
<reference evidence="2" key="2">
    <citation type="journal article" date="2015" name="Data Brief">
        <title>Shoot transcriptome of the giant reed, Arundo donax.</title>
        <authorList>
            <person name="Barrero R.A."/>
            <person name="Guerrero F.D."/>
            <person name="Moolhuijzen P."/>
            <person name="Goolsby J.A."/>
            <person name="Tidwell J."/>
            <person name="Bellgard S.E."/>
            <person name="Bellgard M.I."/>
        </authorList>
    </citation>
    <scope>NUCLEOTIDE SEQUENCE</scope>
    <source>
        <tissue evidence="2">Shoot tissue taken approximately 20 cm above the soil surface</tissue>
    </source>
</reference>
<accession>A0A0A9VEX6</accession>